<protein>
    <submittedName>
        <fullName evidence="1">Uncharacterized protein</fullName>
    </submittedName>
</protein>
<dbReference type="AlphaFoldDB" id="A0A0D1KBI5"/>
<accession>A0A0D1KBI5</accession>
<dbReference type="Proteomes" id="UP000032287">
    <property type="component" value="Unassembled WGS sequence"/>
</dbReference>
<proteinExistence type="predicted"/>
<reference evidence="1 2" key="1">
    <citation type="journal article" date="2015" name="Microbiology (Mosc.)">
        <title>Genomics of the Weissella cibaria species with an examination of its metabolic traits.</title>
        <authorList>
            <person name="Lynch K.M."/>
            <person name="Lucid A."/>
            <person name="Arendt E.K."/>
            <person name="Sleator R.D."/>
            <person name="Lucey B."/>
            <person name="Coffey A."/>
        </authorList>
    </citation>
    <scope>NUCLEOTIDE SEQUENCE [LARGE SCALE GENOMIC DNA]</scope>
    <source>
        <strain evidence="1 2">MG1</strain>
    </source>
</reference>
<keyword evidence="2" id="KW-1185">Reference proteome</keyword>
<organism evidence="1 2">
    <name type="scientific">Weissella cibaria</name>
    <dbReference type="NCBI Taxonomy" id="137591"/>
    <lineage>
        <taxon>Bacteria</taxon>
        <taxon>Bacillati</taxon>
        <taxon>Bacillota</taxon>
        <taxon>Bacilli</taxon>
        <taxon>Lactobacillales</taxon>
        <taxon>Lactobacillaceae</taxon>
        <taxon>Weissella</taxon>
    </lineage>
</organism>
<dbReference type="EMBL" id="JWHU01000002">
    <property type="protein sequence ID" value="KIU22314.1"/>
    <property type="molecule type" value="Genomic_DNA"/>
</dbReference>
<gene>
    <name evidence="1" type="ORF">QX99_00282</name>
</gene>
<name>A0A0D1KBI5_9LACO</name>
<sequence length="39" mass="4118">MAKFPEIKTGTIFSAGVLNPYGEFFVGGHVFDQLGDVAG</sequence>
<evidence type="ECO:0000313" key="1">
    <source>
        <dbReference type="EMBL" id="KIU22314.1"/>
    </source>
</evidence>
<evidence type="ECO:0000313" key="2">
    <source>
        <dbReference type="Proteomes" id="UP000032287"/>
    </source>
</evidence>
<comment type="caution">
    <text evidence="1">The sequence shown here is derived from an EMBL/GenBank/DDBJ whole genome shotgun (WGS) entry which is preliminary data.</text>
</comment>